<dbReference type="PATRIC" id="fig|1132509.6.peg.1873"/>
<keyword evidence="2" id="KW-1185">Reference proteome</keyword>
<dbReference type="EMBL" id="AOMB01000023">
    <property type="protein sequence ID" value="EMA38803.1"/>
    <property type="molecule type" value="Genomic_DNA"/>
</dbReference>
<sequence length="115" mass="13094">MFERFSRGYYVGRLSIEPAPDADRALIQRTTHERLNRELYTTDEGIERTDLPLVMKLETSHFAVHGDDGVPRDTLWLPESVLAESRVEAPPTLREVFLAKADRAAQLLRFAGRAV</sequence>
<dbReference type="InterPro" id="IPR043825">
    <property type="entry name" value="DUF5802"/>
</dbReference>
<proteinExistence type="predicted"/>
<dbReference type="RefSeq" id="WP_007692787.1">
    <property type="nucleotide sequence ID" value="NZ_AJRK01000357.1"/>
</dbReference>
<dbReference type="OrthoDB" id="179978at2157"/>
<comment type="caution">
    <text evidence="1">The sequence shown here is derived from an EMBL/GenBank/DDBJ whole genome shotgun (WGS) entry which is preliminary data.</text>
</comment>
<protein>
    <submittedName>
        <fullName evidence="1">Uncharacterized protein</fullName>
    </submittedName>
</protein>
<evidence type="ECO:0000313" key="2">
    <source>
        <dbReference type="Proteomes" id="UP000011566"/>
    </source>
</evidence>
<gene>
    <name evidence="1" type="ORF">C447_08273</name>
</gene>
<dbReference type="Proteomes" id="UP000011566">
    <property type="component" value="Unassembled WGS sequence"/>
</dbReference>
<dbReference type="AlphaFoldDB" id="M0M041"/>
<reference evidence="1 2" key="1">
    <citation type="journal article" date="2014" name="PLoS Genet.">
        <title>Phylogenetically driven sequencing of extremely halophilic archaea reveals strategies for static and dynamic osmo-response.</title>
        <authorList>
            <person name="Becker E.A."/>
            <person name="Seitzer P.M."/>
            <person name="Tritt A."/>
            <person name="Larsen D."/>
            <person name="Krusor M."/>
            <person name="Yao A.I."/>
            <person name="Wu D."/>
            <person name="Madern D."/>
            <person name="Eisen J.A."/>
            <person name="Darling A.E."/>
            <person name="Facciotti M.T."/>
        </authorList>
    </citation>
    <scope>NUCLEOTIDE SEQUENCE [LARGE SCALE GENOMIC DNA]</scope>
    <source>
        <strain evidence="1 2">100A6</strain>
    </source>
</reference>
<name>M0M041_9EURY</name>
<dbReference type="eggNOG" id="arCOG04781">
    <property type="taxonomic scope" value="Archaea"/>
</dbReference>
<dbReference type="Pfam" id="PF19118">
    <property type="entry name" value="DUF5802"/>
    <property type="match status" value="1"/>
</dbReference>
<organism evidence="1 2">
    <name type="scientific">Halococcus hamelinensis 100A6</name>
    <dbReference type="NCBI Taxonomy" id="1132509"/>
    <lineage>
        <taxon>Archaea</taxon>
        <taxon>Methanobacteriati</taxon>
        <taxon>Methanobacteriota</taxon>
        <taxon>Stenosarchaea group</taxon>
        <taxon>Halobacteria</taxon>
        <taxon>Halobacteriales</taxon>
        <taxon>Halococcaceae</taxon>
        <taxon>Halococcus</taxon>
    </lineage>
</organism>
<evidence type="ECO:0000313" key="1">
    <source>
        <dbReference type="EMBL" id="EMA38803.1"/>
    </source>
</evidence>
<accession>M0M041</accession>